<protein>
    <submittedName>
        <fullName evidence="1">Uncharacterized protein</fullName>
    </submittedName>
</protein>
<name>A0A645E2Q7_9ZZZZ</name>
<accession>A0A645E2Q7</accession>
<gene>
    <name evidence="1" type="ORF">SDC9_143216</name>
</gene>
<organism evidence="1">
    <name type="scientific">bioreactor metagenome</name>
    <dbReference type="NCBI Taxonomy" id="1076179"/>
    <lineage>
        <taxon>unclassified sequences</taxon>
        <taxon>metagenomes</taxon>
        <taxon>ecological metagenomes</taxon>
    </lineage>
</organism>
<proteinExistence type="predicted"/>
<sequence>MVVAFLIILLGIQLLKGSKIKEEIKDEDLIEYEGDKDE</sequence>
<dbReference type="AlphaFoldDB" id="A0A645E2Q7"/>
<evidence type="ECO:0000313" key="1">
    <source>
        <dbReference type="EMBL" id="MPM96060.1"/>
    </source>
</evidence>
<reference evidence="1" key="1">
    <citation type="submission" date="2019-08" db="EMBL/GenBank/DDBJ databases">
        <authorList>
            <person name="Kucharzyk K."/>
            <person name="Murdoch R.W."/>
            <person name="Higgins S."/>
            <person name="Loffler F."/>
        </authorList>
    </citation>
    <scope>NUCLEOTIDE SEQUENCE</scope>
</reference>
<comment type="caution">
    <text evidence="1">The sequence shown here is derived from an EMBL/GenBank/DDBJ whole genome shotgun (WGS) entry which is preliminary data.</text>
</comment>
<dbReference type="EMBL" id="VSSQ01042470">
    <property type="protein sequence ID" value="MPM96060.1"/>
    <property type="molecule type" value="Genomic_DNA"/>
</dbReference>